<evidence type="ECO:0008006" key="3">
    <source>
        <dbReference type="Google" id="ProtNLM"/>
    </source>
</evidence>
<comment type="caution">
    <text evidence="1">The sequence shown here is derived from an EMBL/GenBank/DDBJ whole genome shotgun (WGS) entry which is preliminary data.</text>
</comment>
<evidence type="ECO:0000313" key="1">
    <source>
        <dbReference type="EMBL" id="TMW62246.1"/>
    </source>
</evidence>
<dbReference type="PANTHER" id="PTHR22796:SF1">
    <property type="entry name" value="VWFA DOMAIN-CONTAINING PROTEIN"/>
    <property type="match status" value="1"/>
</dbReference>
<dbReference type="Proteomes" id="UP000794436">
    <property type="component" value="Unassembled WGS sequence"/>
</dbReference>
<keyword evidence="2" id="KW-1185">Reference proteome</keyword>
<reference evidence="1" key="1">
    <citation type="submission" date="2019-03" db="EMBL/GenBank/DDBJ databases">
        <title>Long read genome sequence of the mycoparasitic Pythium oligandrum ATCC 38472 isolated from sugarbeet rhizosphere.</title>
        <authorList>
            <person name="Gaulin E."/>
        </authorList>
    </citation>
    <scope>NUCLEOTIDE SEQUENCE</scope>
    <source>
        <strain evidence="1">ATCC 38472_TT</strain>
    </source>
</reference>
<dbReference type="InterPro" id="IPR027417">
    <property type="entry name" value="P-loop_NTPase"/>
</dbReference>
<gene>
    <name evidence="1" type="ORF">Poli38472_009739</name>
</gene>
<evidence type="ECO:0000313" key="2">
    <source>
        <dbReference type="Proteomes" id="UP000794436"/>
    </source>
</evidence>
<name>A0A8K1CG69_PYTOL</name>
<proteinExistence type="predicted"/>
<dbReference type="PANTHER" id="PTHR22796">
    <property type="entry name" value="URG4-RELATED"/>
    <property type="match status" value="1"/>
</dbReference>
<accession>A0A8K1CG69</accession>
<organism evidence="1 2">
    <name type="scientific">Pythium oligandrum</name>
    <name type="common">Mycoparasitic fungus</name>
    <dbReference type="NCBI Taxonomy" id="41045"/>
    <lineage>
        <taxon>Eukaryota</taxon>
        <taxon>Sar</taxon>
        <taxon>Stramenopiles</taxon>
        <taxon>Oomycota</taxon>
        <taxon>Peronosporomycetes</taxon>
        <taxon>Pythiales</taxon>
        <taxon>Pythiaceae</taxon>
        <taxon>Pythium</taxon>
    </lineage>
</organism>
<dbReference type="EMBL" id="SPLM01000074">
    <property type="protein sequence ID" value="TMW62246.1"/>
    <property type="molecule type" value="Genomic_DNA"/>
</dbReference>
<dbReference type="Gene3D" id="3.40.50.300">
    <property type="entry name" value="P-loop containing nucleotide triphosphate hydrolases"/>
    <property type="match status" value="1"/>
</dbReference>
<protein>
    <recommendedName>
        <fullName evidence="3">VLIG-type G domain-containing protein</fullName>
    </recommendedName>
</protein>
<dbReference type="OrthoDB" id="2343366at2759"/>
<dbReference type="AlphaFoldDB" id="A0A8K1CG69"/>
<sequence length="1247" mass="140252">MVLEEQEDIVVARISVRCFRLLALVSEVQNEVEVVKPILQELEVMRLSCALGMLANVNAKDFEHDMLEASEFDDDFARFLRQELFGGRNGDDDASASHHVSVTSAFGKQSEVKYHLQKLNAWDDDMERHLRERDQGIYAVLLPDDTMSDEVASPKLVLFGWLVDCLFEPEHLRDTPTYILRFLTCLSSNVTCCLSTKDCLSLQAVVSAMDSSDMDDWKSYSVGFRVELAEDEKDSVRVNSVRSMELPTVNGARQMRVIKGSFPGLAAVADVRREKAEFTSRLTFKDALALSNWLVERSTTSQVHVDSSQLDMKIREAVIVASNMWPDSKLEEIDIQYNAELVQAEEAAKMEIERVVSEEQVALMEAAKVLFCVDVLEDHKRTQEALDVVQTSLEALASVNTVLEAARDRFQEAYCVLVHVIREMRPTMVLFMAGLEDELCTSLQKPPNLYALSKAKNKWQNLRASLKSMCDGTPVGRGFRDRMMTPLETMREGWWASVAAILDVYRQKSLPFLVDKRSREVAISRESAARAAVDDAFQDLIGEWSRPHDSGSSLKIDARCRKGKIICACKEMTWVPQGERMLVWKLCSDKEPSSADALSMLGEFRLHGGETVMGVFSVQHTSLIVVSTSADRCFLRRVQFPLDPNVSKRRNRIVATEIRSFTRDVVLCDFSVENRMLALMDRNNNVGLLRFDEKFTFLEQTKTINVDERTSLVIPVVSIAVSDGMLYALDCEGSMQSVNLRSMQTSKKRCDKTLCSREDKWQSDLFFLQGEAVLGSLEATRHERDAVGKLHVMSIDDYRLLPEVEGASIKLAATEQLSAYVQGESLYVLDGCQLHIVAIHATIRSSSFRMQSDCANVDDDASQQTKLSSHWLWALYHLYEKFPVSGLLEVCCGGPMAKERTPMKLTVVIPAGDAQAAQDFVRVVMENLQKLNKPLYGLGLSGNLTVKQTSSCSGDFFSTTTTAGFLERMVTIVPIQICRAEYNSLTVMQNGQDQPDDFVDGLSNEHQSTEIAQSIRFGLLSPLLQSWGGQCVVITSMGKQSTGKSYFLNHLTGSSFAIAGARCTDGAWMCVRVLSNDVLLVVIDFEGLGSFERTEQEDVFLSVLNASISMLTVFRMEMRFDKEIDDLFSKFQKGSRLIKNDPLLFRGKLYMSVKDVNPNDQREIVREIVTKFRRLMDVNKEHSFLTDMPSDTLSMDTDTTVALLTFAQAYVLIVQRRIVSMYVQRKLGMKTDVSVMLKITRAVRLAL</sequence>
<dbReference type="SUPFAM" id="SSF52540">
    <property type="entry name" value="P-loop containing nucleoside triphosphate hydrolases"/>
    <property type="match status" value="1"/>
</dbReference>